<evidence type="ECO:0000256" key="3">
    <source>
        <dbReference type="ARBA" id="ARBA00023163"/>
    </source>
</evidence>
<keyword evidence="2" id="KW-0238">DNA-binding</keyword>
<dbReference type="PROSITE" id="PS00894">
    <property type="entry name" value="HTH_DEOR_1"/>
    <property type="match status" value="1"/>
</dbReference>
<dbReference type="SUPFAM" id="SSF100950">
    <property type="entry name" value="NagB/RpiA/CoA transferase-like"/>
    <property type="match status" value="1"/>
</dbReference>
<dbReference type="PRINTS" id="PR00037">
    <property type="entry name" value="HTHLACR"/>
</dbReference>
<dbReference type="Proteomes" id="UP000294911">
    <property type="component" value="Unassembled WGS sequence"/>
</dbReference>
<evidence type="ECO:0000256" key="1">
    <source>
        <dbReference type="ARBA" id="ARBA00023015"/>
    </source>
</evidence>
<comment type="caution">
    <text evidence="5">The sequence shown here is derived from an EMBL/GenBank/DDBJ whole genome shotgun (WGS) entry which is preliminary data.</text>
</comment>
<dbReference type="PANTHER" id="PTHR30363:SF44">
    <property type="entry name" value="AGA OPERON TRANSCRIPTIONAL REPRESSOR-RELATED"/>
    <property type="match status" value="1"/>
</dbReference>
<dbReference type="PROSITE" id="PS51000">
    <property type="entry name" value="HTH_DEOR_2"/>
    <property type="match status" value="1"/>
</dbReference>
<organism evidence="5 6">
    <name type="scientific">Tamaricihabitans halophyticus</name>
    <dbReference type="NCBI Taxonomy" id="1262583"/>
    <lineage>
        <taxon>Bacteria</taxon>
        <taxon>Bacillati</taxon>
        <taxon>Actinomycetota</taxon>
        <taxon>Actinomycetes</taxon>
        <taxon>Pseudonocardiales</taxon>
        <taxon>Pseudonocardiaceae</taxon>
        <taxon>Tamaricihabitans</taxon>
    </lineage>
</organism>
<proteinExistence type="predicted"/>
<keyword evidence="6" id="KW-1185">Reference proteome</keyword>
<name>A0A4V2SUK4_9PSEU</name>
<gene>
    <name evidence="5" type="ORF">EV191_102156</name>
</gene>
<dbReference type="InterPro" id="IPR011991">
    <property type="entry name" value="ArsR-like_HTH"/>
</dbReference>
<keyword evidence="3" id="KW-0804">Transcription</keyword>
<dbReference type="PANTHER" id="PTHR30363">
    <property type="entry name" value="HTH-TYPE TRANSCRIPTIONAL REGULATOR SRLR-RELATED"/>
    <property type="match status" value="1"/>
</dbReference>
<feature type="domain" description="HTH deoR-type" evidence="4">
    <location>
        <begin position="10"/>
        <end position="65"/>
    </location>
</feature>
<dbReference type="InterPro" id="IPR014036">
    <property type="entry name" value="DeoR-like_C"/>
</dbReference>
<protein>
    <submittedName>
        <fullName evidence="5">DeoR family transcriptional regulator</fullName>
    </submittedName>
</protein>
<dbReference type="CDD" id="cd00090">
    <property type="entry name" value="HTH_ARSR"/>
    <property type="match status" value="1"/>
</dbReference>
<dbReference type="SUPFAM" id="SSF46785">
    <property type="entry name" value="Winged helix' DNA-binding domain"/>
    <property type="match status" value="1"/>
</dbReference>
<evidence type="ECO:0000259" key="4">
    <source>
        <dbReference type="PROSITE" id="PS51000"/>
    </source>
</evidence>
<dbReference type="InterPro" id="IPR036388">
    <property type="entry name" value="WH-like_DNA-bd_sf"/>
</dbReference>
<dbReference type="AlphaFoldDB" id="A0A4V2SUK4"/>
<dbReference type="InterPro" id="IPR001034">
    <property type="entry name" value="DeoR_HTH"/>
</dbReference>
<dbReference type="EMBL" id="SLXQ01000002">
    <property type="protein sequence ID" value="TCP54946.1"/>
    <property type="molecule type" value="Genomic_DNA"/>
</dbReference>
<dbReference type="Pfam" id="PF08220">
    <property type="entry name" value="HTH_DeoR"/>
    <property type="match status" value="1"/>
</dbReference>
<evidence type="ECO:0000313" key="6">
    <source>
        <dbReference type="Proteomes" id="UP000294911"/>
    </source>
</evidence>
<dbReference type="InterPro" id="IPR050313">
    <property type="entry name" value="Carb_Metab_HTH_regulators"/>
</dbReference>
<dbReference type="GO" id="GO:0003677">
    <property type="term" value="F:DNA binding"/>
    <property type="evidence" value="ECO:0007669"/>
    <property type="project" value="UniProtKB-KW"/>
</dbReference>
<sequence length="257" mass="27529">MIDNVRNVLPQRRHAEIVRCLTREGPVSVTALAERLATSQATIRRDLIVLERDGVLTRVRGGAMLESASEVPFERVAAEELAGKDTIASAAAALVNPGDSLVLDIGTTVYRLASQLHGSEVTVLTSNLAVYDELVDDPVVELVLLGGVVRRNYRSMVGFLTEAALRQLRADRLFLSTCGVRADGSVLDDTMVEVPLKRAMLAAADQVVLLADSGKFPGIGLARVCGPEEIDVLITNEDACPRTLAAMREAGVEVITV</sequence>
<dbReference type="SMART" id="SM01134">
    <property type="entry name" value="DeoRC"/>
    <property type="match status" value="1"/>
</dbReference>
<dbReference type="InterPro" id="IPR018356">
    <property type="entry name" value="Tscrpt_reg_HTH_DeoR_CS"/>
</dbReference>
<dbReference type="Gene3D" id="1.10.10.10">
    <property type="entry name" value="Winged helix-like DNA-binding domain superfamily/Winged helix DNA-binding domain"/>
    <property type="match status" value="1"/>
</dbReference>
<evidence type="ECO:0000256" key="2">
    <source>
        <dbReference type="ARBA" id="ARBA00023125"/>
    </source>
</evidence>
<dbReference type="GO" id="GO:0003700">
    <property type="term" value="F:DNA-binding transcription factor activity"/>
    <property type="evidence" value="ECO:0007669"/>
    <property type="project" value="InterPro"/>
</dbReference>
<dbReference type="SMART" id="SM00420">
    <property type="entry name" value="HTH_DEOR"/>
    <property type="match status" value="1"/>
</dbReference>
<dbReference type="Pfam" id="PF00455">
    <property type="entry name" value="DeoRC"/>
    <property type="match status" value="1"/>
</dbReference>
<dbReference type="InterPro" id="IPR037171">
    <property type="entry name" value="NagB/RpiA_transferase-like"/>
</dbReference>
<dbReference type="InterPro" id="IPR036390">
    <property type="entry name" value="WH_DNA-bd_sf"/>
</dbReference>
<keyword evidence="1" id="KW-0805">Transcription regulation</keyword>
<evidence type="ECO:0000313" key="5">
    <source>
        <dbReference type="EMBL" id="TCP54946.1"/>
    </source>
</evidence>
<accession>A0A4V2SUK4</accession>
<reference evidence="5 6" key="1">
    <citation type="submission" date="2019-03" db="EMBL/GenBank/DDBJ databases">
        <title>Genomic Encyclopedia of Type Strains, Phase IV (KMG-IV): sequencing the most valuable type-strain genomes for metagenomic binning, comparative biology and taxonomic classification.</title>
        <authorList>
            <person name="Goeker M."/>
        </authorList>
    </citation>
    <scope>NUCLEOTIDE SEQUENCE [LARGE SCALE GENOMIC DNA]</scope>
    <source>
        <strain evidence="5 6">DSM 45765</strain>
    </source>
</reference>